<name>T1JQ45_TETUR</name>
<organism evidence="1 2">
    <name type="scientific">Tetranychus urticae</name>
    <name type="common">Two-spotted spider mite</name>
    <dbReference type="NCBI Taxonomy" id="32264"/>
    <lineage>
        <taxon>Eukaryota</taxon>
        <taxon>Metazoa</taxon>
        <taxon>Ecdysozoa</taxon>
        <taxon>Arthropoda</taxon>
        <taxon>Chelicerata</taxon>
        <taxon>Arachnida</taxon>
        <taxon>Acari</taxon>
        <taxon>Acariformes</taxon>
        <taxon>Trombidiformes</taxon>
        <taxon>Prostigmata</taxon>
        <taxon>Eleutherengona</taxon>
        <taxon>Raphignathae</taxon>
        <taxon>Tetranychoidea</taxon>
        <taxon>Tetranychidae</taxon>
        <taxon>Tetranychus</taxon>
    </lineage>
</organism>
<evidence type="ECO:0000313" key="2">
    <source>
        <dbReference type="Proteomes" id="UP000015104"/>
    </source>
</evidence>
<accession>T1JQ45</accession>
<reference evidence="1" key="2">
    <citation type="submission" date="2015-06" db="UniProtKB">
        <authorList>
            <consortium name="EnsemblMetazoa"/>
        </authorList>
    </citation>
    <scope>IDENTIFICATION</scope>
</reference>
<dbReference type="Proteomes" id="UP000015104">
    <property type="component" value="Unassembled WGS sequence"/>
</dbReference>
<evidence type="ECO:0000313" key="1">
    <source>
        <dbReference type="EnsemblMetazoa" id="tetur01g01880.1"/>
    </source>
</evidence>
<sequence>MFIVYSINSNAFSVSISSDGFALCL</sequence>
<dbReference type="AlphaFoldDB" id="T1JQ45"/>
<dbReference type="EnsemblMetazoa" id="tetur01g01880.1">
    <property type="protein sequence ID" value="tetur01g01880.1"/>
    <property type="gene ID" value="tetur01g01880"/>
</dbReference>
<proteinExistence type="predicted"/>
<reference evidence="2" key="1">
    <citation type="submission" date="2011-08" db="EMBL/GenBank/DDBJ databases">
        <authorList>
            <person name="Rombauts S."/>
        </authorList>
    </citation>
    <scope>NUCLEOTIDE SEQUENCE</scope>
    <source>
        <strain evidence="2">London</strain>
    </source>
</reference>
<dbReference type="HOGENOM" id="CLU_3419614_0_0_1"/>
<protein>
    <submittedName>
        <fullName evidence="1">Uncharacterized protein</fullName>
    </submittedName>
</protein>
<dbReference type="EMBL" id="CAEY01000437">
    <property type="status" value="NOT_ANNOTATED_CDS"/>
    <property type="molecule type" value="Genomic_DNA"/>
</dbReference>
<keyword evidence="2" id="KW-1185">Reference proteome</keyword>